<dbReference type="EMBL" id="PDKO01000011">
    <property type="protein sequence ID" value="RXJ61895.1"/>
    <property type="molecule type" value="Genomic_DNA"/>
</dbReference>
<evidence type="ECO:0000259" key="1">
    <source>
        <dbReference type="PROSITE" id="PS51085"/>
    </source>
</evidence>
<protein>
    <recommendedName>
        <fullName evidence="1">2Fe-2S ferredoxin-type domain-containing protein</fullName>
    </recommendedName>
</protein>
<proteinExistence type="predicted"/>
<dbReference type="STRING" id="877500.GCA_000935065_00356"/>
<dbReference type="InterPro" id="IPR001041">
    <property type="entry name" value="2Fe-2S_ferredoxin-type"/>
</dbReference>
<name>A0A4Q0XXU0_9BACT</name>
<organism evidence="2 3">
    <name type="scientific">Halarcobacter anaerophilus</name>
    <dbReference type="NCBI Taxonomy" id="877500"/>
    <lineage>
        <taxon>Bacteria</taxon>
        <taxon>Pseudomonadati</taxon>
        <taxon>Campylobacterota</taxon>
        <taxon>Epsilonproteobacteria</taxon>
        <taxon>Campylobacterales</taxon>
        <taxon>Arcobacteraceae</taxon>
        <taxon>Halarcobacter</taxon>
    </lineage>
</organism>
<evidence type="ECO:0000313" key="3">
    <source>
        <dbReference type="Proteomes" id="UP000290191"/>
    </source>
</evidence>
<dbReference type="RefSeq" id="WP_129082667.1">
    <property type="nucleotide sequence ID" value="NZ_CP041070.1"/>
</dbReference>
<dbReference type="GO" id="GO:0051537">
    <property type="term" value="F:2 iron, 2 sulfur cluster binding"/>
    <property type="evidence" value="ECO:0007669"/>
    <property type="project" value="InterPro"/>
</dbReference>
<dbReference type="PROSITE" id="PS00197">
    <property type="entry name" value="2FE2S_FER_1"/>
    <property type="match status" value="1"/>
</dbReference>
<dbReference type="InterPro" id="IPR012675">
    <property type="entry name" value="Beta-grasp_dom_sf"/>
</dbReference>
<dbReference type="OrthoDB" id="9806195at2"/>
<gene>
    <name evidence="2" type="ORF">CRV06_11995</name>
</gene>
<comment type="caution">
    <text evidence="2">The sequence shown here is derived from an EMBL/GenBank/DDBJ whole genome shotgun (WGS) entry which is preliminary data.</text>
</comment>
<feature type="domain" description="2Fe-2S ferredoxin-type" evidence="1">
    <location>
        <begin position="1"/>
        <end position="93"/>
    </location>
</feature>
<dbReference type="Pfam" id="PF00111">
    <property type="entry name" value="Fer2"/>
    <property type="match status" value="1"/>
</dbReference>
<dbReference type="Proteomes" id="UP000290191">
    <property type="component" value="Unassembled WGS sequence"/>
</dbReference>
<keyword evidence="3" id="KW-1185">Reference proteome</keyword>
<dbReference type="CDD" id="cd00207">
    <property type="entry name" value="fer2"/>
    <property type="match status" value="1"/>
</dbReference>
<dbReference type="AlphaFoldDB" id="A0A4Q0XXU0"/>
<dbReference type="InterPro" id="IPR036010">
    <property type="entry name" value="2Fe-2S_ferredoxin-like_sf"/>
</dbReference>
<dbReference type="Gene3D" id="3.10.20.30">
    <property type="match status" value="1"/>
</dbReference>
<dbReference type="InterPro" id="IPR006058">
    <property type="entry name" value="2Fe2S_fd_BS"/>
</dbReference>
<accession>A0A4Q0XXU0</accession>
<evidence type="ECO:0000313" key="2">
    <source>
        <dbReference type="EMBL" id="RXJ61895.1"/>
    </source>
</evidence>
<reference evidence="2 3" key="1">
    <citation type="submission" date="2017-10" db="EMBL/GenBank/DDBJ databases">
        <title>Genomics of the genus Arcobacter.</title>
        <authorList>
            <person name="Perez-Cataluna A."/>
            <person name="Figueras M.J."/>
        </authorList>
    </citation>
    <scope>NUCLEOTIDE SEQUENCE [LARGE SCALE GENOMIC DNA]</scope>
    <source>
        <strain evidence="2 3">DSM 24636</strain>
    </source>
</reference>
<dbReference type="PROSITE" id="PS51085">
    <property type="entry name" value="2FE2S_FER_2"/>
    <property type="match status" value="1"/>
</dbReference>
<dbReference type="SUPFAM" id="SSF54292">
    <property type="entry name" value="2Fe-2S ferredoxin-like"/>
    <property type="match status" value="1"/>
</dbReference>
<sequence>MKHNILVRDKSRNHTCHEDKSLMDGLNVYENLVPKGCHNGACGVCKIHILNGEYSKSKMNRRYISQEDEDKNIVLACKVFPKTDMEIEFLPKPKILSALEKKVYILGN</sequence>